<dbReference type="InterPro" id="IPR004776">
    <property type="entry name" value="Mem_transp_PIN-like"/>
</dbReference>
<organism evidence="9 10">
    <name type="scientific">Niallia circulans</name>
    <name type="common">Bacillus circulans</name>
    <dbReference type="NCBI Taxonomy" id="1397"/>
    <lineage>
        <taxon>Bacteria</taxon>
        <taxon>Bacillati</taxon>
        <taxon>Bacillota</taxon>
        <taxon>Bacilli</taxon>
        <taxon>Bacillales</taxon>
        <taxon>Bacillaceae</taxon>
        <taxon>Niallia</taxon>
    </lineage>
</organism>
<feature type="transmembrane region" description="Helical" evidence="8">
    <location>
        <begin position="31"/>
        <end position="49"/>
    </location>
</feature>
<dbReference type="EMBL" id="LDPH01000002">
    <property type="protein sequence ID" value="KLV28151.1"/>
    <property type="molecule type" value="Genomic_DNA"/>
</dbReference>
<gene>
    <name evidence="9" type="ORF">ABW02_03950</name>
</gene>
<dbReference type="PATRIC" id="fig|1397.4.peg.2076"/>
<reference evidence="9 10" key="1">
    <citation type="submission" date="2015-05" db="EMBL/GenBank/DDBJ databases">
        <title>Whole genome sequence and identification of bacterial endophytes from Costus igneus.</title>
        <authorList>
            <person name="Lee Y.P."/>
            <person name="Gan H.M."/>
            <person name="Eng W."/>
            <person name="Wheatley M.S."/>
            <person name="Caraballo A."/>
            <person name="Polter S."/>
            <person name="Savka M.A."/>
            <person name="Hudson A.O."/>
        </authorList>
    </citation>
    <scope>NUCLEOTIDE SEQUENCE [LARGE SCALE GENOMIC DNA]</scope>
    <source>
        <strain evidence="9 10">RIT379</strain>
    </source>
</reference>
<keyword evidence="7 8" id="KW-0472">Membrane</keyword>
<feature type="transmembrane region" description="Helical" evidence="8">
    <location>
        <begin position="120"/>
        <end position="141"/>
    </location>
</feature>
<feature type="transmembrane region" description="Helical" evidence="8">
    <location>
        <begin position="223"/>
        <end position="243"/>
    </location>
</feature>
<evidence type="ECO:0000256" key="5">
    <source>
        <dbReference type="ARBA" id="ARBA00022692"/>
    </source>
</evidence>
<keyword evidence="3" id="KW-0813">Transport</keyword>
<dbReference type="PANTHER" id="PTHR36838">
    <property type="entry name" value="AUXIN EFFLUX CARRIER FAMILY PROTEIN"/>
    <property type="match status" value="1"/>
</dbReference>
<feature type="transmembrane region" description="Helical" evidence="8">
    <location>
        <begin position="193"/>
        <end position="211"/>
    </location>
</feature>
<dbReference type="Pfam" id="PF03547">
    <property type="entry name" value="Mem_trans"/>
    <property type="match status" value="2"/>
</dbReference>
<evidence type="ECO:0000256" key="7">
    <source>
        <dbReference type="ARBA" id="ARBA00023136"/>
    </source>
</evidence>
<dbReference type="Proteomes" id="UP000036045">
    <property type="component" value="Unassembled WGS sequence"/>
</dbReference>
<evidence type="ECO:0000256" key="3">
    <source>
        <dbReference type="ARBA" id="ARBA00022448"/>
    </source>
</evidence>
<proteinExistence type="inferred from homology"/>
<accession>A0A0J1IQB4</accession>
<evidence type="ECO:0000313" key="10">
    <source>
        <dbReference type="Proteomes" id="UP000036045"/>
    </source>
</evidence>
<evidence type="ECO:0000256" key="8">
    <source>
        <dbReference type="SAM" id="Phobius"/>
    </source>
</evidence>
<feature type="transmembrane region" description="Helical" evidence="8">
    <location>
        <begin position="162"/>
        <end position="181"/>
    </location>
</feature>
<feature type="transmembrane region" description="Helical" evidence="8">
    <location>
        <begin position="6"/>
        <end position="24"/>
    </location>
</feature>
<dbReference type="GeneID" id="56349905"/>
<feature type="transmembrane region" description="Helical" evidence="8">
    <location>
        <begin position="280"/>
        <end position="298"/>
    </location>
</feature>
<evidence type="ECO:0000256" key="6">
    <source>
        <dbReference type="ARBA" id="ARBA00022989"/>
    </source>
</evidence>
<protein>
    <submittedName>
        <fullName evidence="9">Membrane protein</fullName>
    </submittedName>
</protein>
<comment type="similarity">
    <text evidence="2">Belongs to the auxin efflux carrier (TC 2.A.69) family.</text>
</comment>
<dbReference type="AlphaFoldDB" id="A0A0J1IQB4"/>
<sequence>MEYLSILLPIFFIFSVGFIGQKMLHIDIKSVSAVSVYLMTPLLSFSVFYETTFTMDYLYMTLYALTLVLSIVAIVYIIGFIRGYSVRKTCGMILSSAFMNNGNYGTPLVLFVFGEPGLHYAVILMVIQQLIMVTIGVYYAAKGSVDDGNGKDTLKKVLKVPVMYGAILGAVLHSLHLPIGATMLEAIKLVGNAAIPTVMLVLGIQLANVRIKNISYRPLSISLLLKLIVSPVIAWLLTLILPVDEILKQIMILLAGMPAAANTTLYAVQYGTEPDFVSSATFFSTLASLITLPVILSLI</sequence>
<evidence type="ECO:0000256" key="1">
    <source>
        <dbReference type="ARBA" id="ARBA00004651"/>
    </source>
</evidence>
<feature type="transmembrane region" description="Helical" evidence="8">
    <location>
        <begin position="93"/>
        <end position="114"/>
    </location>
</feature>
<comment type="subcellular location">
    <subcellularLocation>
        <location evidence="1">Cell membrane</location>
        <topology evidence="1">Multi-pass membrane protein</topology>
    </subcellularLocation>
</comment>
<name>A0A0J1IQB4_NIACI</name>
<keyword evidence="5 8" id="KW-0812">Transmembrane</keyword>
<dbReference type="OrthoDB" id="148377at2"/>
<comment type="caution">
    <text evidence="9">The sequence shown here is derived from an EMBL/GenBank/DDBJ whole genome shotgun (WGS) entry which is preliminary data.</text>
</comment>
<dbReference type="InterPro" id="IPR038770">
    <property type="entry name" value="Na+/solute_symporter_sf"/>
</dbReference>
<dbReference type="GO" id="GO:0005886">
    <property type="term" value="C:plasma membrane"/>
    <property type="evidence" value="ECO:0007669"/>
    <property type="project" value="UniProtKB-SubCell"/>
</dbReference>
<dbReference type="Gene3D" id="1.20.1530.20">
    <property type="match status" value="1"/>
</dbReference>
<evidence type="ECO:0000256" key="4">
    <source>
        <dbReference type="ARBA" id="ARBA00022475"/>
    </source>
</evidence>
<keyword evidence="6 8" id="KW-1133">Transmembrane helix</keyword>
<dbReference type="RefSeq" id="WP_047940716.1">
    <property type="nucleotide sequence ID" value="NZ_CP053989.1"/>
</dbReference>
<dbReference type="PANTHER" id="PTHR36838:SF1">
    <property type="entry name" value="SLR1864 PROTEIN"/>
    <property type="match status" value="1"/>
</dbReference>
<evidence type="ECO:0000313" key="9">
    <source>
        <dbReference type="EMBL" id="KLV28151.1"/>
    </source>
</evidence>
<evidence type="ECO:0000256" key="2">
    <source>
        <dbReference type="ARBA" id="ARBA00010145"/>
    </source>
</evidence>
<keyword evidence="4" id="KW-1003">Cell membrane</keyword>
<keyword evidence="10" id="KW-1185">Reference proteome</keyword>
<dbReference type="GO" id="GO:0055085">
    <property type="term" value="P:transmembrane transport"/>
    <property type="evidence" value="ECO:0007669"/>
    <property type="project" value="InterPro"/>
</dbReference>
<feature type="transmembrane region" description="Helical" evidence="8">
    <location>
        <begin position="61"/>
        <end position="81"/>
    </location>
</feature>
<feature type="transmembrane region" description="Helical" evidence="8">
    <location>
        <begin position="249"/>
        <end position="268"/>
    </location>
</feature>